<feature type="domain" description="C3H1-type" evidence="36">
    <location>
        <begin position="487"/>
        <end position="509"/>
    </location>
</feature>
<feature type="domain" description="C3H1-type" evidence="36">
    <location>
        <begin position="458"/>
        <end position="485"/>
    </location>
</feature>
<evidence type="ECO:0000256" key="23">
    <source>
        <dbReference type="ARBA" id="ARBA00023315"/>
    </source>
</evidence>
<evidence type="ECO:0000259" key="36">
    <source>
        <dbReference type="PROSITE" id="PS50103"/>
    </source>
</evidence>
<evidence type="ECO:0000256" key="7">
    <source>
        <dbReference type="ARBA" id="ARBA00013211"/>
    </source>
</evidence>
<feature type="domain" description="C3H1-type" evidence="36">
    <location>
        <begin position="375"/>
        <end position="401"/>
    </location>
</feature>
<evidence type="ECO:0000256" key="6">
    <source>
        <dbReference type="ARBA" id="ARBA00008907"/>
    </source>
</evidence>
<keyword evidence="14 35" id="KW-0479">Metal-binding</keyword>
<comment type="catalytic activity">
    <reaction evidence="33">
        <text>1-(9Z-octadecenoyl)-sn-glycero-3-phosphate + (5Z,8Z,11Z,14Z)-eicosatetraenoyl-CoA = 1-(9Z)-octadecenoyl-2-(5Z,8Z,11Z,14Z)-eicosatetraenoyl-sn-glycero-3-phosphate + CoA</text>
        <dbReference type="Rhea" id="RHEA:37443"/>
        <dbReference type="ChEBI" id="CHEBI:57287"/>
        <dbReference type="ChEBI" id="CHEBI:57368"/>
        <dbReference type="ChEBI" id="CHEBI:74544"/>
        <dbReference type="ChEBI" id="CHEBI:74928"/>
    </reaction>
    <physiologicalReaction direction="left-to-right" evidence="33">
        <dbReference type="Rhea" id="RHEA:37444"/>
    </physiologicalReaction>
</comment>
<comment type="catalytic activity">
    <reaction evidence="29">
        <text>1-hexadecanoyl-sn-glycero-3-phosphate + (9Z)-octadecenoyl-CoA = 1-hexadecanoyl-2-(9Z-octadecenoyl)-sn-glycero-3-phosphate + CoA</text>
        <dbReference type="Rhea" id="RHEA:33187"/>
        <dbReference type="ChEBI" id="CHEBI:57287"/>
        <dbReference type="ChEBI" id="CHEBI:57387"/>
        <dbReference type="ChEBI" id="CHEBI:57518"/>
        <dbReference type="ChEBI" id="CHEBI:64839"/>
    </reaction>
    <physiologicalReaction direction="left-to-right" evidence="29">
        <dbReference type="Rhea" id="RHEA:33188"/>
    </physiologicalReaction>
</comment>
<dbReference type="Pfam" id="PF14608">
    <property type="entry name" value="zf-CCCH_2"/>
    <property type="match status" value="2"/>
</dbReference>
<evidence type="ECO:0000256" key="21">
    <source>
        <dbReference type="ARBA" id="ARBA00023098"/>
    </source>
</evidence>
<comment type="catalytic activity">
    <reaction evidence="2">
        <text>1-(9Z-octadecenoyl)-sn-glycero-3-phosphate + hexadecanoyl-CoA = 1-(9Z)-octadecenoyl-2-hexadecanoyl-sn-glycero-3-phosphate + CoA</text>
        <dbReference type="Rhea" id="RHEA:37143"/>
        <dbReference type="ChEBI" id="CHEBI:57287"/>
        <dbReference type="ChEBI" id="CHEBI:57379"/>
        <dbReference type="ChEBI" id="CHEBI:74544"/>
        <dbReference type="ChEBI" id="CHEBI:74551"/>
    </reaction>
    <physiologicalReaction direction="left-to-right" evidence="2">
        <dbReference type="Rhea" id="RHEA:37144"/>
    </physiologicalReaction>
</comment>
<keyword evidence="18" id="KW-0276">Fatty acid metabolism</keyword>
<feature type="zinc finger region" description="C3H1-type" evidence="35">
    <location>
        <begin position="430"/>
        <end position="457"/>
    </location>
</feature>
<evidence type="ECO:0000256" key="10">
    <source>
        <dbReference type="ARBA" id="ARBA00022516"/>
    </source>
</evidence>
<dbReference type="Pfam" id="PF00098">
    <property type="entry name" value="zf-CCHC"/>
    <property type="match status" value="1"/>
</dbReference>
<feature type="zinc finger region" description="C3H1-type" evidence="35">
    <location>
        <begin position="375"/>
        <end position="401"/>
    </location>
</feature>
<dbReference type="PANTHER" id="PTHR23102">
    <property type="entry name" value="CLEAVAGE AND POLYADENYLATION SPECIFICITY FACTOR SUBUNIT 4-RELATED"/>
    <property type="match status" value="1"/>
</dbReference>
<evidence type="ECO:0000256" key="22">
    <source>
        <dbReference type="ARBA" id="ARBA00023242"/>
    </source>
</evidence>
<evidence type="ECO:0000256" key="12">
    <source>
        <dbReference type="ARBA" id="ARBA00022677"/>
    </source>
</evidence>
<evidence type="ECO:0000256" key="15">
    <source>
        <dbReference type="ARBA" id="ARBA00022737"/>
    </source>
</evidence>
<evidence type="ECO:0000313" key="38">
    <source>
        <dbReference type="EMBL" id="CAI9741872.1"/>
    </source>
</evidence>
<dbReference type="Gene3D" id="4.10.1000.10">
    <property type="entry name" value="Zinc finger, CCCH-type"/>
    <property type="match status" value="2"/>
</dbReference>
<reference evidence="38" key="1">
    <citation type="submission" date="2023-08" db="EMBL/GenBank/DDBJ databases">
        <authorList>
            <person name="Alioto T."/>
            <person name="Alioto T."/>
            <person name="Gomez Garrido J."/>
        </authorList>
    </citation>
    <scope>NUCLEOTIDE SEQUENCE</scope>
</reference>
<dbReference type="InterPro" id="IPR045348">
    <property type="entry name" value="CPSF4/Yth1"/>
</dbReference>
<keyword evidence="21" id="KW-0443">Lipid metabolism</keyword>
<dbReference type="InterPro" id="IPR036855">
    <property type="entry name" value="Znf_CCCH_sf"/>
</dbReference>
<evidence type="ECO:0000256" key="29">
    <source>
        <dbReference type="ARBA" id="ARBA00047525"/>
    </source>
</evidence>
<comment type="subcellular location">
    <subcellularLocation>
        <location evidence="4">Cytoplasm</location>
    </subcellularLocation>
    <subcellularLocation>
        <location evidence="5">Lipid droplet</location>
    </subcellularLocation>
    <subcellularLocation>
        <location evidence="3">Nucleus</location>
    </subcellularLocation>
</comment>
<feature type="zinc finger region" description="C3H1-type" evidence="35">
    <location>
        <begin position="458"/>
        <end position="485"/>
    </location>
</feature>
<evidence type="ECO:0000256" key="13">
    <source>
        <dbReference type="ARBA" id="ARBA00022679"/>
    </source>
</evidence>
<evidence type="ECO:0000256" key="27">
    <source>
        <dbReference type="ARBA" id="ARBA00042413"/>
    </source>
</evidence>
<evidence type="ECO:0000256" key="35">
    <source>
        <dbReference type="PROSITE-ProRule" id="PRU00723"/>
    </source>
</evidence>
<dbReference type="PROSITE" id="PS50103">
    <property type="entry name" value="ZF_C3H1"/>
    <property type="match status" value="5"/>
</dbReference>
<evidence type="ECO:0000256" key="2">
    <source>
        <dbReference type="ARBA" id="ARBA00000816"/>
    </source>
</evidence>
<dbReference type="Pfam" id="PF00561">
    <property type="entry name" value="Abhydrolase_1"/>
    <property type="match status" value="1"/>
</dbReference>
<dbReference type="EC" id="2.3.1.51" evidence="7"/>
<evidence type="ECO:0000256" key="20">
    <source>
        <dbReference type="ARBA" id="ARBA00022884"/>
    </source>
</evidence>
<dbReference type="SMART" id="SM00343">
    <property type="entry name" value="ZnF_C2HC"/>
    <property type="match status" value="2"/>
</dbReference>
<evidence type="ECO:0000256" key="28">
    <source>
        <dbReference type="ARBA" id="ARBA00045357"/>
    </source>
</evidence>
<comment type="catalytic activity">
    <reaction evidence="31">
        <text>eicosanoyl-CoA + 1-(9Z-octadecenoyl)-sn-glycero-3-phosphate = 1-(9Z)-octadecenoyl-2-eicosanoyl-sn-glycero-3-phosphate + CoA</text>
        <dbReference type="Rhea" id="RHEA:37451"/>
        <dbReference type="ChEBI" id="CHEBI:57287"/>
        <dbReference type="ChEBI" id="CHEBI:57380"/>
        <dbReference type="ChEBI" id="CHEBI:74544"/>
        <dbReference type="ChEBI" id="CHEBI:74937"/>
    </reaction>
    <physiologicalReaction direction="left-to-right" evidence="31">
        <dbReference type="Rhea" id="RHEA:37452"/>
    </physiologicalReaction>
</comment>
<evidence type="ECO:0000256" key="30">
    <source>
        <dbReference type="ARBA" id="ARBA00047543"/>
    </source>
</evidence>
<dbReference type="SUPFAM" id="SSF53474">
    <property type="entry name" value="alpha/beta-Hydrolases"/>
    <property type="match status" value="1"/>
</dbReference>
<feature type="zinc finger region" description="C3H1-type" evidence="35">
    <location>
        <begin position="487"/>
        <end position="509"/>
    </location>
</feature>
<comment type="catalytic activity">
    <reaction evidence="32">
        <text>1-(5Z,8Z,11Z,14Z-eicosatetraenoyl)-sn-glycero-3-phosphate + (9Z)-octadecenoyl-CoA = 1-(5Z,8Z,11Z,14Z)-eicosatetraenoyl-2-(9Z)-octadecenoyl-sn-glycero-3-phosphate + CoA</text>
        <dbReference type="Rhea" id="RHEA:37455"/>
        <dbReference type="ChEBI" id="CHEBI:57287"/>
        <dbReference type="ChEBI" id="CHEBI:57387"/>
        <dbReference type="ChEBI" id="CHEBI:74938"/>
        <dbReference type="ChEBI" id="CHEBI:74941"/>
    </reaction>
    <physiologicalReaction direction="left-to-right" evidence="32">
        <dbReference type="Rhea" id="RHEA:37456"/>
    </physiologicalReaction>
</comment>
<dbReference type="FunFam" id="3.40.50.1820:FF:000019">
    <property type="entry name" value="1-acylglycerol-3-phosphate O-acyltransferase ABHD5"/>
    <property type="match status" value="1"/>
</dbReference>
<comment type="catalytic activity">
    <reaction evidence="30">
        <text>1-octadecanoyl-sn-glycero-3-phosphate + (9Z)-octadecenoyl-CoA = 1-octadecanoyl-2-(9Z-octadecenoyl)-sn-glycero-3-phosphate + CoA</text>
        <dbReference type="Rhea" id="RHEA:37163"/>
        <dbReference type="ChEBI" id="CHEBI:57287"/>
        <dbReference type="ChEBI" id="CHEBI:57387"/>
        <dbReference type="ChEBI" id="CHEBI:74560"/>
        <dbReference type="ChEBI" id="CHEBI:74565"/>
    </reaction>
    <physiologicalReaction direction="left-to-right" evidence="30">
        <dbReference type="Rhea" id="RHEA:37164"/>
    </physiologicalReaction>
</comment>
<evidence type="ECO:0000256" key="5">
    <source>
        <dbReference type="ARBA" id="ARBA00004502"/>
    </source>
</evidence>
<protein>
    <recommendedName>
        <fullName evidence="26">1-acylglycerol-3-phosphate O-acyltransferase ABHD5</fullName>
        <ecNumber evidence="7">2.3.1.51</ecNumber>
    </recommendedName>
    <alternativeName>
        <fullName evidence="27">Abhydrolase domain-containing protein 5</fullName>
    </alternativeName>
    <alternativeName>
        <fullName evidence="8">Cleavage and polyadenylation specificity factor subunit 4</fullName>
    </alternativeName>
</protein>
<dbReference type="FunFam" id="4.10.1000.10:FF:000005">
    <property type="entry name" value="cleavage and polyadenylation specificity factor subunit 4"/>
    <property type="match status" value="1"/>
</dbReference>
<evidence type="ECO:0000256" key="14">
    <source>
        <dbReference type="ARBA" id="ARBA00022723"/>
    </source>
</evidence>
<name>A0AA36BXW7_OCTVU</name>
<evidence type="ECO:0000256" key="1">
    <source>
        <dbReference type="ARBA" id="ARBA00000300"/>
    </source>
</evidence>
<evidence type="ECO:0000256" key="4">
    <source>
        <dbReference type="ARBA" id="ARBA00004496"/>
    </source>
</evidence>
<evidence type="ECO:0000256" key="11">
    <source>
        <dbReference type="ARBA" id="ARBA00022664"/>
    </source>
</evidence>
<keyword evidence="12" id="KW-0551">Lipid droplet</keyword>
<dbReference type="Gene3D" id="4.10.60.10">
    <property type="entry name" value="Zinc finger, CCHC-type"/>
    <property type="match status" value="1"/>
</dbReference>
<dbReference type="GO" id="GO:0005737">
    <property type="term" value="C:cytoplasm"/>
    <property type="evidence" value="ECO:0007669"/>
    <property type="project" value="UniProtKB-SubCell"/>
</dbReference>
<comment type="catalytic activity">
    <reaction evidence="24">
        <text>1-(9Z-octadecenoyl)-sn-glycero-3-phosphate + octadecanoyl-CoA = 1-(9Z-octadecenoyl)-2-octadecanoyl-sn-glycero-3-phosphate + CoA</text>
        <dbReference type="Rhea" id="RHEA:37147"/>
        <dbReference type="ChEBI" id="CHEBI:57287"/>
        <dbReference type="ChEBI" id="CHEBI:57394"/>
        <dbReference type="ChEBI" id="CHEBI:74544"/>
        <dbReference type="ChEBI" id="CHEBI:74552"/>
    </reaction>
    <physiologicalReaction direction="left-to-right" evidence="24">
        <dbReference type="Rhea" id="RHEA:37148"/>
    </physiologicalReaction>
</comment>
<dbReference type="PROSITE" id="PS50158">
    <property type="entry name" value="ZF_CCHC"/>
    <property type="match status" value="1"/>
</dbReference>
<dbReference type="Gene3D" id="3.40.50.1820">
    <property type="entry name" value="alpha/beta hydrolase"/>
    <property type="match status" value="1"/>
</dbReference>
<comment type="catalytic activity">
    <reaction evidence="34">
        <text>1-(9Z-octadecenoyl)-sn-glycero-3-phosphate + (9Z)-octadecenoyl-CoA = 1,2-di-(9Z-octadecenoyl)-sn-glycero-3-phosphate + CoA</text>
        <dbReference type="Rhea" id="RHEA:37131"/>
        <dbReference type="ChEBI" id="CHEBI:57287"/>
        <dbReference type="ChEBI" id="CHEBI:57387"/>
        <dbReference type="ChEBI" id="CHEBI:74544"/>
        <dbReference type="ChEBI" id="CHEBI:74546"/>
    </reaction>
    <physiologicalReaction direction="left-to-right" evidence="34">
        <dbReference type="Rhea" id="RHEA:37132"/>
    </physiologicalReaction>
</comment>
<keyword evidence="19 35" id="KW-0862">Zinc</keyword>
<keyword evidence="10" id="KW-0444">Lipid biosynthesis</keyword>
<comment type="similarity">
    <text evidence="6">Belongs to the CPSF4/YTH1 family.</text>
</comment>
<sequence length="613" mass="70087">MEESHSERCEQNTWFNWRPTSKMQLSGIEHKIFQCIKTKMESLFVPIRNNECQIRTIVLNRHLEKMPLVMVHGMGGGVGMWVLNLDSLAEQRPVYAFDVLGFGRSSRPRFSSDSTEAESQFVDSIEEWREKMHLNRFILLGHSLGSFIATSYAIRHPERVHHLIAVEPWGFPEKPSNASTQHLSYWARAIITMARPFNPFAAVRAAGPWGPGLVKKFRSDLQHRFSKLFEDDTILNYLYHCNAQTPSGESAFRTMTIPFGWAKNPMILRMTDLNKSIPMTLIYGSRSWITSHTGQEVKFLRPDSYVDVQIIQGAGHHVYADRSDDFNELITEAGKSSEPTMQDIVAPVHNLKFEIEYALENQLGCRPLPFPGMDKSGAAICTFFMRGLCSKGSSCPFRHVKGDRTIVCKHWLRGLCKKGDDCEFLHEYDMSKMPECYFFSKFGQCSNKECPFLHIDPEKKIRDCPWYDRGFCRHGPNCKNRHVRRVICQSYLNGFCCDGPNCKYVHPKFELPTSDPATQAKKASIVCHYCAEVGHKAANCQKIPPEMKMEQQQQAYDKIRNQQIAQIQVDQSMSVDGRRPLDQVTCFKCGEKGHYANKCPKGHLAFLSNTAIV</sequence>
<comment type="similarity">
    <text evidence="25">Belongs to the peptidase S33 family. ABHD4/ABHD5 subfamily.</text>
</comment>
<evidence type="ECO:0000256" key="17">
    <source>
        <dbReference type="ARBA" id="ARBA00022782"/>
    </source>
</evidence>
<keyword evidence="22" id="KW-0539">Nucleus</keyword>
<keyword evidence="16 35" id="KW-0863">Zinc-finger</keyword>
<dbReference type="GO" id="GO:0030154">
    <property type="term" value="P:cell differentiation"/>
    <property type="evidence" value="ECO:0007669"/>
    <property type="project" value="UniProtKB-KW"/>
</dbReference>
<dbReference type="PANTHER" id="PTHR23102:SF24">
    <property type="entry name" value="CLEAVAGE AND POLYADENYLATION SPECIFICITY FACTOR SUBUNIT 4"/>
    <property type="match status" value="1"/>
</dbReference>
<dbReference type="InterPro" id="IPR000571">
    <property type="entry name" value="Znf_CCCH"/>
</dbReference>
<dbReference type="InterPro" id="IPR001878">
    <property type="entry name" value="Znf_CCHC"/>
</dbReference>
<keyword evidence="17" id="KW-0221">Differentiation</keyword>
<feature type="domain" description="C3H1-type" evidence="36">
    <location>
        <begin position="402"/>
        <end position="429"/>
    </location>
</feature>
<accession>A0AA36BXW7</accession>
<dbReference type="SUPFAM" id="SSF57756">
    <property type="entry name" value="Retrovirus zinc finger-like domains"/>
    <property type="match status" value="1"/>
</dbReference>
<evidence type="ECO:0000256" key="8">
    <source>
        <dbReference type="ARBA" id="ARBA00016264"/>
    </source>
</evidence>
<dbReference type="GO" id="GO:0008270">
    <property type="term" value="F:zinc ion binding"/>
    <property type="evidence" value="ECO:0007669"/>
    <property type="project" value="UniProtKB-KW"/>
</dbReference>
<dbReference type="Pfam" id="PF15663">
    <property type="entry name" value="zf-CCCH_3"/>
    <property type="match status" value="1"/>
</dbReference>
<evidence type="ECO:0000256" key="24">
    <source>
        <dbReference type="ARBA" id="ARBA00036296"/>
    </source>
</evidence>
<keyword evidence="9" id="KW-0963">Cytoplasm</keyword>
<keyword evidence="11" id="KW-0507">mRNA processing</keyword>
<dbReference type="GO" id="GO:0006397">
    <property type="term" value="P:mRNA processing"/>
    <property type="evidence" value="ECO:0007669"/>
    <property type="project" value="UniProtKB-KW"/>
</dbReference>
<comment type="catalytic activity">
    <reaction evidence="1">
        <text>a 1-acyl-sn-glycero-3-phosphate + an acyl-CoA = a 1,2-diacyl-sn-glycero-3-phosphate + CoA</text>
        <dbReference type="Rhea" id="RHEA:19709"/>
        <dbReference type="ChEBI" id="CHEBI:57287"/>
        <dbReference type="ChEBI" id="CHEBI:57970"/>
        <dbReference type="ChEBI" id="CHEBI:58342"/>
        <dbReference type="ChEBI" id="CHEBI:58608"/>
        <dbReference type="EC" id="2.3.1.51"/>
    </reaction>
    <physiologicalReaction direction="left-to-right" evidence="1">
        <dbReference type="Rhea" id="RHEA:19710"/>
    </physiologicalReaction>
</comment>
<dbReference type="InterPro" id="IPR036875">
    <property type="entry name" value="Znf_CCHC_sf"/>
</dbReference>
<evidence type="ECO:0000256" key="26">
    <source>
        <dbReference type="ARBA" id="ARBA00040731"/>
    </source>
</evidence>
<dbReference type="GO" id="GO:0005811">
    <property type="term" value="C:lipid droplet"/>
    <property type="evidence" value="ECO:0007669"/>
    <property type="project" value="UniProtKB-SubCell"/>
</dbReference>
<keyword evidence="39" id="KW-1185">Reference proteome</keyword>
<keyword evidence="13" id="KW-0808">Transferase</keyword>
<dbReference type="GO" id="GO:0006631">
    <property type="term" value="P:fatty acid metabolic process"/>
    <property type="evidence" value="ECO:0007669"/>
    <property type="project" value="UniProtKB-KW"/>
</dbReference>
<dbReference type="InterPro" id="IPR000073">
    <property type="entry name" value="AB_hydrolase_1"/>
</dbReference>
<keyword evidence="23" id="KW-0012">Acyltransferase</keyword>
<dbReference type="SMART" id="SM00356">
    <property type="entry name" value="ZnF_C3H1"/>
    <property type="match status" value="5"/>
</dbReference>
<proteinExistence type="inferred from homology"/>
<organism evidence="38 39">
    <name type="scientific">Octopus vulgaris</name>
    <name type="common">Common octopus</name>
    <dbReference type="NCBI Taxonomy" id="6645"/>
    <lineage>
        <taxon>Eukaryota</taxon>
        <taxon>Metazoa</taxon>
        <taxon>Spiralia</taxon>
        <taxon>Lophotrochozoa</taxon>
        <taxon>Mollusca</taxon>
        <taxon>Cephalopoda</taxon>
        <taxon>Coleoidea</taxon>
        <taxon>Octopodiformes</taxon>
        <taxon>Octopoda</taxon>
        <taxon>Incirrata</taxon>
        <taxon>Octopodidae</taxon>
        <taxon>Octopus</taxon>
    </lineage>
</organism>
<dbReference type="AlphaFoldDB" id="A0AA36BXW7"/>
<evidence type="ECO:0000256" key="19">
    <source>
        <dbReference type="ARBA" id="ARBA00022833"/>
    </source>
</evidence>
<evidence type="ECO:0000256" key="32">
    <source>
        <dbReference type="ARBA" id="ARBA00048632"/>
    </source>
</evidence>
<evidence type="ECO:0000256" key="31">
    <source>
        <dbReference type="ARBA" id="ARBA00047849"/>
    </source>
</evidence>
<dbReference type="EMBL" id="OX597840">
    <property type="protein sequence ID" value="CAI9741872.1"/>
    <property type="molecule type" value="Genomic_DNA"/>
</dbReference>
<dbReference type="PRINTS" id="PR00111">
    <property type="entry name" value="ABHYDROLASE"/>
</dbReference>
<evidence type="ECO:0000256" key="18">
    <source>
        <dbReference type="ARBA" id="ARBA00022832"/>
    </source>
</evidence>
<dbReference type="GO" id="GO:0003723">
    <property type="term" value="F:RNA binding"/>
    <property type="evidence" value="ECO:0007669"/>
    <property type="project" value="UniProtKB-KW"/>
</dbReference>
<keyword evidence="15" id="KW-0677">Repeat</keyword>
<evidence type="ECO:0000256" key="25">
    <source>
        <dbReference type="ARBA" id="ARBA00038097"/>
    </source>
</evidence>
<dbReference type="GO" id="GO:0003841">
    <property type="term" value="F:1-acylglycerol-3-phosphate O-acyltransferase activity"/>
    <property type="evidence" value="ECO:0007669"/>
    <property type="project" value="UniProtKB-EC"/>
</dbReference>
<dbReference type="InterPro" id="IPR029058">
    <property type="entry name" value="AB_hydrolase_fold"/>
</dbReference>
<gene>
    <name evidence="38" type="ORF">OCTVUL_1B013183</name>
</gene>
<keyword evidence="20" id="KW-0694">RNA-binding</keyword>
<feature type="zinc finger region" description="C3H1-type" evidence="35">
    <location>
        <begin position="402"/>
        <end position="429"/>
    </location>
</feature>
<evidence type="ECO:0000256" key="16">
    <source>
        <dbReference type="ARBA" id="ARBA00022771"/>
    </source>
</evidence>
<feature type="domain" description="CCHC-type" evidence="37">
    <location>
        <begin position="586"/>
        <end position="601"/>
    </location>
</feature>
<comment type="function">
    <text evidence="28">Coenzyme A-dependent lysophosphatidic acid acyltransferase that catalyzes the transfer of an acyl group on a lysophosphatidic acid. Functions preferentially with 1-oleoyl-lysophosphatidic acid followed by 1-palmitoyl-lysophosphatidic acid, 1-stearoyl-lysophosphatidic acid and 1-arachidonoyl-lysophosphatidic acid as lipid acceptor. Functions preferentially with arachidonoyl-CoA followed by oleoyl-CoA as acyl group donors. Functions in phosphatidic acid biosynthesis. May regulate the cellular storage of triacylglycerol through activation of the phospholipase PNPLA2. Involved in keratinocyte differentiation. Regulates lipid droplet fusion.</text>
</comment>
<dbReference type="InterPro" id="IPR041686">
    <property type="entry name" value="Znf-CCCH_3"/>
</dbReference>
<dbReference type="GO" id="GO:0005634">
    <property type="term" value="C:nucleus"/>
    <property type="evidence" value="ECO:0007669"/>
    <property type="project" value="UniProtKB-SubCell"/>
</dbReference>
<evidence type="ECO:0000256" key="3">
    <source>
        <dbReference type="ARBA" id="ARBA00004123"/>
    </source>
</evidence>
<dbReference type="SUPFAM" id="SSF90229">
    <property type="entry name" value="CCCH zinc finger"/>
    <property type="match status" value="2"/>
</dbReference>
<dbReference type="Proteomes" id="UP001162480">
    <property type="component" value="Chromosome 27"/>
</dbReference>
<evidence type="ECO:0000313" key="39">
    <source>
        <dbReference type="Proteomes" id="UP001162480"/>
    </source>
</evidence>
<feature type="domain" description="C3H1-type" evidence="36">
    <location>
        <begin position="430"/>
        <end position="457"/>
    </location>
</feature>
<evidence type="ECO:0000256" key="9">
    <source>
        <dbReference type="ARBA" id="ARBA00022490"/>
    </source>
</evidence>
<evidence type="ECO:0000259" key="37">
    <source>
        <dbReference type="PROSITE" id="PS50158"/>
    </source>
</evidence>
<evidence type="ECO:0000256" key="33">
    <source>
        <dbReference type="ARBA" id="ARBA00048770"/>
    </source>
</evidence>
<evidence type="ECO:0000256" key="34">
    <source>
        <dbReference type="ARBA" id="ARBA00049561"/>
    </source>
</evidence>